<evidence type="ECO:0000313" key="6">
    <source>
        <dbReference type="EMBL" id="WPB86547.1"/>
    </source>
</evidence>
<dbReference type="EMBL" id="CP137852">
    <property type="protein sequence ID" value="WPB86547.1"/>
    <property type="molecule type" value="Genomic_DNA"/>
</dbReference>
<protein>
    <submittedName>
        <fullName evidence="6">Patatin-like phospholipase family protein</fullName>
    </submittedName>
</protein>
<keyword evidence="3 4" id="KW-0443">Lipid metabolism</keyword>
<dbReference type="Gene3D" id="3.40.1090.10">
    <property type="entry name" value="Cytosolic phospholipase A2 catalytic domain"/>
    <property type="match status" value="2"/>
</dbReference>
<evidence type="ECO:0000259" key="5">
    <source>
        <dbReference type="PROSITE" id="PS51635"/>
    </source>
</evidence>
<feature type="domain" description="PNPLA" evidence="5">
    <location>
        <begin position="12"/>
        <end position="226"/>
    </location>
</feature>
<reference evidence="6 7" key="1">
    <citation type="submission" date="2023-11" db="EMBL/GenBank/DDBJ databases">
        <title>Arctic aerobic anoxygenic photoheterotroph Sediminicoccus rosea KRV36 adapts its photosynthesis to long days of polar summer.</title>
        <authorList>
            <person name="Tomasch J."/>
            <person name="Kopejtka K."/>
            <person name="Bily T."/>
            <person name="Gardiner A.T."/>
            <person name="Gardian Z."/>
            <person name="Shivaramu S."/>
            <person name="Koblizek M."/>
            <person name="Engelhardt F."/>
            <person name="Kaftan D."/>
        </authorList>
    </citation>
    <scope>NUCLEOTIDE SEQUENCE [LARGE SCALE GENOMIC DNA]</scope>
    <source>
        <strain evidence="6 7">R-30</strain>
    </source>
</reference>
<dbReference type="CDD" id="cd07209">
    <property type="entry name" value="Pat_hypo_Ecoli_Z1214_like"/>
    <property type="match status" value="1"/>
</dbReference>
<dbReference type="Pfam" id="PF01734">
    <property type="entry name" value="Patatin"/>
    <property type="match status" value="1"/>
</dbReference>
<feature type="short sequence motif" description="DGA/G" evidence="4">
    <location>
        <begin position="213"/>
        <end position="215"/>
    </location>
</feature>
<feature type="active site" description="Nucleophile" evidence="4">
    <location>
        <position position="45"/>
    </location>
</feature>
<feature type="short sequence motif" description="GXGXXG" evidence="4">
    <location>
        <begin position="16"/>
        <end position="21"/>
    </location>
</feature>
<dbReference type="InterPro" id="IPR021095">
    <property type="entry name" value="DUF3734"/>
</dbReference>
<keyword evidence="1 4" id="KW-0378">Hydrolase</keyword>
<dbReference type="InterPro" id="IPR002641">
    <property type="entry name" value="PNPLA_dom"/>
</dbReference>
<dbReference type="Pfam" id="PF12536">
    <property type="entry name" value="DUF3734"/>
    <property type="match status" value="1"/>
</dbReference>
<sequence length="392" mass="43416">MVTPQGFPCVALLLQGGGALGAYQGGVYEALAAARVMPNWVVGISIGAINAALIAGNPPERRVAQLHAFWETVTERPISNLTRALFGDTPPKAGNILHQAMDRWGAAQALVTGAPGFFEPRFPPPFAQIPGSEGATSFYDTSKLKATLESLVDFDRINSGEMRFSVGAVNVRTGNFTYFDSETDRIRAEHILASGALPPGFPAVEIDGEYYWDGGLVSNTPLQWLVEARKRRDTLAFQVDLWSARGELPRDLTEVAVRQKEIQFSSRTRASTDHLKHLQNIRGALSVLLRDVPPEACQTEEGRMLREFADRKVYNVVQLIYRSPSYEADSKDYNFSRRSMVEHWQTGLADAQLALSHPEIFQRPPGDVHFQAFDFHHTQDIPPRAPTDQGEV</sequence>
<keyword evidence="2 4" id="KW-0442">Lipid degradation</keyword>
<feature type="short sequence motif" description="GXSXG" evidence="4">
    <location>
        <begin position="43"/>
        <end position="47"/>
    </location>
</feature>
<dbReference type="InterPro" id="IPR016035">
    <property type="entry name" value="Acyl_Trfase/lysoPLipase"/>
</dbReference>
<dbReference type="RefSeq" id="WP_318650519.1">
    <property type="nucleotide sequence ID" value="NZ_CP137852.1"/>
</dbReference>
<dbReference type="PANTHER" id="PTHR14226">
    <property type="entry name" value="NEUROPATHY TARGET ESTERASE/SWISS CHEESE D.MELANOGASTER"/>
    <property type="match status" value="1"/>
</dbReference>
<keyword evidence="7" id="KW-1185">Reference proteome</keyword>
<evidence type="ECO:0000313" key="7">
    <source>
        <dbReference type="Proteomes" id="UP001305521"/>
    </source>
</evidence>
<dbReference type="PROSITE" id="PS51635">
    <property type="entry name" value="PNPLA"/>
    <property type="match status" value="1"/>
</dbReference>
<dbReference type="Proteomes" id="UP001305521">
    <property type="component" value="Chromosome"/>
</dbReference>
<evidence type="ECO:0000256" key="4">
    <source>
        <dbReference type="PROSITE-ProRule" id="PRU01161"/>
    </source>
</evidence>
<feature type="active site" description="Proton acceptor" evidence="4">
    <location>
        <position position="213"/>
    </location>
</feature>
<evidence type="ECO:0000256" key="2">
    <source>
        <dbReference type="ARBA" id="ARBA00022963"/>
    </source>
</evidence>
<evidence type="ECO:0000256" key="1">
    <source>
        <dbReference type="ARBA" id="ARBA00022801"/>
    </source>
</evidence>
<evidence type="ECO:0000256" key="3">
    <source>
        <dbReference type="ARBA" id="ARBA00023098"/>
    </source>
</evidence>
<proteinExistence type="predicted"/>
<dbReference type="PANTHER" id="PTHR14226:SF57">
    <property type="entry name" value="BLR7027 PROTEIN"/>
    <property type="match status" value="1"/>
</dbReference>
<accession>A0ABZ0PME8</accession>
<organism evidence="6 7">
    <name type="scientific">Sediminicoccus rosea</name>
    <dbReference type="NCBI Taxonomy" id="1225128"/>
    <lineage>
        <taxon>Bacteria</taxon>
        <taxon>Pseudomonadati</taxon>
        <taxon>Pseudomonadota</taxon>
        <taxon>Alphaproteobacteria</taxon>
        <taxon>Acetobacterales</taxon>
        <taxon>Roseomonadaceae</taxon>
        <taxon>Sediminicoccus</taxon>
    </lineage>
</organism>
<dbReference type="InterPro" id="IPR050301">
    <property type="entry name" value="NTE"/>
</dbReference>
<dbReference type="SUPFAM" id="SSF52151">
    <property type="entry name" value="FabD/lysophospholipase-like"/>
    <property type="match status" value="1"/>
</dbReference>
<gene>
    <name evidence="6" type="ORF">R9Z33_06630</name>
</gene>
<name>A0ABZ0PME8_9PROT</name>